<reference evidence="1 2" key="1">
    <citation type="submission" date="2019-09" db="EMBL/GenBank/DDBJ databases">
        <title>Genomic sequencing of 4 copper resistant soil isolates.</title>
        <authorList>
            <person name="Havryliuk O."/>
        </authorList>
    </citation>
    <scope>NUCLEOTIDE SEQUENCE [LARGE SCALE GENOMIC DNA]</scope>
    <source>
        <strain evidence="1 2">UKR4</strain>
    </source>
</reference>
<sequence length="75" mass="7961">MLAKSVNDNAGALDVRDALGFFASKLASTVGCRSWEILDSSLNSNVTTHCNTAGAANSRTVCWRSGLCTMCRVFS</sequence>
<evidence type="ECO:0000313" key="2">
    <source>
        <dbReference type="Proteomes" id="UP000323909"/>
    </source>
</evidence>
<protein>
    <submittedName>
        <fullName evidence="1">Uncharacterized protein</fullName>
    </submittedName>
</protein>
<dbReference type="EMBL" id="VWXT01000017">
    <property type="protein sequence ID" value="KAA6189047.1"/>
    <property type="molecule type" value="Genomic_DNA"/>
</dbReference>
<evidence type="ECO:0000313" key="1">
    <source>
        <dbReference type="EMBL" id="KAA6189047.1"/>
    </source>
</evidence>
<organism evidence="1 2">
    <name type="scientific">Pseudomonas veronii</name>
    <dbReference type="NCBI Taxonomy" id="76761"/>
    <lineage>
        <taxon>Bacteria</taxon>
        <taxon>Pseudomonadati</taxon>
        <taxon>Pseudomonadota</taxon>
        <taxon>Gammaproteobacteria</taxon>
        <taxon>Pseudomonadales</taxon>
        <taxon>Pseudomonadaceae</taxon>
        <taxon>Pseudomonas</taxon>
    </lineage>
</organism>
<name>A0A5M8FZ78_PSEVE</name>
<dbReference type="AlphaFoldDB" id="A0A5M8FZ78"/>
<proteinExistence type="predicted"/>
<dbReference type="Proteomes" id="UP000323909">
    <property type="component" value="Unassembled WGS sequence"/>
</dbReference>
<accession>A0A5M8FZ78</accession>
<comment type="caution">
    <text evidence="1">The sequence shown here is derived from an EMBL/GenBank/DDBJ whole genome shotgun (WGS) entry which is preliminary data.</text>
</comment>
<gene>
    <name evidence="1" type="ORF">F3K53_01190</name>
</gene>